<accession>A0ABU5CRN8</accession>
<dbReference type="Proteomes" id="UP001275315">
    <property type="component" value="Unassembled WGS sequence"/>
</dbReference>
<gene>
    <name evidence="1" type="ORF">RWD45_11265</name>
</gene>
<reference evidence="1 2" key="1">
    <citation type="submission" date="2023-10" db="EMBL/GenBank/DDBJ databases">
        <title>Virgibacillus soli CC-YMP-6 genome.</title>
        <authorList>
            <person name="Miliotis G."/>
            <person name="Sengupta P."/>
            <person name="Hameed A."/>
            <person name="Chuvochina M."/>
            <person name="Mcdonagh F."/>
            <person name="Simpson A.C."/>
            <person name="Singh N.K."/>
            <person name="Rekha P.D."/>
            <person name="Raman K."/>
            <person name="Hugenholtz P."/>
            <person name="Venkateswaran K."/>
        </authorList>
    </citation>
    <scope>NUCLEOTIDE SEQUENCE [LARGE SCALE GENOMIC DNA]</scope>
    <source>
        <strain evidence="1 2">CC-YMP-6</strain>
    </source>
</reference>
<name>A0ABU5CRN8_9BACI</name>
<sequence>MKKFAGLASIASQIKFPDVEKLIPLAQSLSTLSDKISDLDWENLKLTDEDIALSRPF</sequence>
<keyword evidence="2" id="KW-1185">Reference proteome</keyword>
<organism evidence="1 2">
    <name type="scientific">Paracerasibacillus soli</name>
    <dbReference type="NCBI Taxonomy" id="480284"/>
    <lineage>
        <taxon>Bacteria</taxon>
        <taxon>Bacillati</taxon>
        <taxon>Bacillota</taxon>
        <taxon>Bacilli</taxon>
        <taxon>Bacillales</taxon>
        <taxon>Bacillaceae</taxon>
        <taxon>Paracerasibacillus</taxon>
    </lineage>
</organism>
<dbReference type="EMBL" id="JAWDIQ010000002">
    <property type="protein sequence ID" value="MDY0409035.1"/>
    <property type="molecule type" value="Genomic_DNA"/>
</dbReference>
<dbReference type="RefSeq" id="WP_320379856.1">
    <property type="nucleotide sequence ID" value="NZ_JAWDIQ010000002.1"/>
</dbReference>
<evidence type="ECO:0000313" key="2">
    <source>
        <dbReference type="Proteomes" id="UP001275315"/>
    </source>
</evidence>
<protein>
    <submittedName>
        <fullName evidence="1">Uncharacterized protein</fullName>
    </submittedName>
</protein>
<proteinExistence type="predicted"/>
<evidence type="ECO:0000313" key="1">
    <source>
        <dbReference type="EMBL" id="MDY0409035.1"/>
    </source>
</evidence>
<comment type="caution">
    <text evidence="1">The sequence shown here is derived from an EMBL/GenBank/DDBJ whole genome shotgun (WGS) entry which is preliminary data.</text>
</comment>